<dbReference type="GO" id="GO:0005739">
    <property type="term" value="C:mitochondrion"/>
    <property type="evidence" value="ECO:0007669"/>
    <property type="project" value="InterPro"/>
</dbReference>
<sequence>MANTRLEKIGTIYSRITGLMKCNAMKYAERPLWYDIYEAFPPAIEARYDRPKPNIQLKNIFYEEDIIRAKFHKENGKSLLATNLNDHKLQTQTQLFIDIYKNLKSQGALSEEKIFETAQELFEEKWKENRPQQQRDSFISDNQQYAKSNLVSEFTQAKSSVTSQVNIKDIFKDE</sequence>
<evidence type="ECO:0000256" key="6">
    <source>
        <dbReference type="ARBA" id="ARBA00035137"/>
    </source>
</evidence>
<evidence type="ECO:0000256" key="2">
    <source>
        <dbReference type="ARBA" id="ARBA00009864"/>
    </source>
</evidence>
<evidence type="ECO:0000256" key="1">
    <source>
        <dbReference type="ARBA" id="ARBA00004173"/>
    </source>
</evidence>
<dbReference type="CDD" id="cd23701">
    <property type="entry name" value="At1g26750"/>
    <property type="match status" value="1"/>
</dbReference>
<dbReference type="AlphaFoldDB" id="U5EFL6"/>
<dbReference type="GO" id="GO:0003735">
    <property type="term" value="F:structural constituent of ribosome"/>
    <property type="evidence" value="ECO:0007669"/>
    <property type="project" value="InterPro"/>
</dbReference>
<evidence type="ECO:0000256" key="5">
    <source>
        <dbReference type="ARBA" id="ARBA00023274"/>
    </source>
</evidence>
<dbReference type="InterPro" id="IPR019520">
    <property type="entry name" value="Ribosomal_mS23_met"/>
</dbReference>
<feature type="domain" description="Small ribosomal subunit protein mS23 conserved" evidence="7">
    <location>
        <begin position="2"/>
        <end position="125"/>
    </location>
</feature>
<organism evidence="8">
    <name type="scientific">Corethrella appendiculata</name>
    <dbReference type="NCBI Taxonomy" id="1370023"/>
    <lineage>
        <taxon>Eukaryota</taxon>
        <taxon>Metazoa</taxon>
        <taxon>Ecdysozoa</taxon>
        <taxon>Arthropoda</taxon>
        <taxon>Hexapoda</taxon>
        <taxon>Insecta</taxon>
        <taxon>Pterygota</taxon>
        <taxon>Neoptera</taxon>
        <taxon>Endopterygota</taxon>
        <taxon>Diptera</taxon>
        <taxon>Nematocera</taxon>
        <taxon>Culicoidea</taxon>
        <taxon>Chaoboridae</taxon>
        <taxon>Corethrella</taxon>
    </lineage>
</organism>
<accession>U5EFL6</accession>
<protein>
    <recommendedName>
        <fullName evidence="6">Small ribosomal subunit protein mS23</fullName>
    </recommendedName>
</protein>
<dbReference type="Pfam" id="PF10484">
    <property type="entry name" value="MRP-S23"/>
    <property type="match status" value="1"/>
</dbReference>
<keyword evidence="5" id="KW-0687">Ribonucleoprotein</keyword>
<keyword evidence="3 8" id="KW-0689">Ribosomal protein</keyword>
<evidence type="ECO:0000256" key="3">
    <source>
        <dbReference type="ARBA" id="ARBA00022980"/>
    </source>
</evidence>
<evidence type="ECO:0000256" key="4">
    <source>
        <dbReference type="ARBA" id="ARBA00023128"/>
    </source>
</evidence>
<proteinExistence type="evidence at transcript level"/>
<dbReference type="GO" id="GO:0005840">
    <property type="term" value="C:ribosome"/>
    <property type="evidence" value="ECO:0007669"/>
    <property type="project" value="UniProtKB-KW"/>
</dbReference>
<comment type="subcellular location">
    <subcellularLocation>
        <location evidence="1">Mitochondrion</location>
    </subcellularLocation>
</comment>
<evidence type="ECO:0000259" key="7">
    <source>
        <dbReference type="Pfam" id="PF10484"/>
    </source>
</evidence>
<dbReference type="EMBL" id="GANO01003791">
    <property type="protein sequence ID" value="JAB56080.1"/>
    <property type="molecule type" value="mRNA"/>
</dbReference>
<dbReference type="PANTHER" id="PTHR15925">
    <property type="entry name" value="MITOCHONDRIAL RIBOSOMAL PROTEIN S23"/>
    <property type="match status" value="1"/>
</dbReference>
<dbReference type="PANTHER" id="PTHR15925:SF2">
    <property type="entry name" value="SMALL RIBOSOMAL SUBUNIT PROTEIN MS23"/>
    <property type="match status" value="1"/>
</dbReference>
<name>U5EFL6_9DIPT</name>
<dbReference type="InterPro" id="IPR059242">
    <property type="entry name" value="mS23_dom"/>
</dbReference>
<keyword evidence="4" id="KW-0496">Mitochondrion</keyword>
<comment type="similarity">
    <text evidence="2">Belongs to the mitochondrion-specific ribosomal protein mS23 family.</text>
</comment>
<dbReference type="InterPro" id="IPR023611">
    <property type="entry name" value="mS23_dom_met"/>
</dbReference>
<dbReference type="GO" id="GO:0006412">
    <property type="term" value="P:translation"/>
    <property type="evidence" value="ECO:0007669"/>
    <property type="project" value="InterPro"/>
</dbReference>
<evidence type="ECO:0000313" key="8">
    <source>
        <dbReference type="EMBL" id="JAB56080.1"/>
    </source>
</evidence>
<reference evidence="8" key="1">
    <citation type="journal article" date="2014" name="Insect Biochem. Mol. Biol.">
        <title>An insight into the sialome of the frog biting fly, Corethrella appendiculata.</title>
        <authorList>
            <person name="Ribeiro J.M.C."/>
            <person name="Chagas A.C."/>
            <person name="Pham V.M."/>
            <person name="Lounibos L.P."/>
            <person name="Calvo E."/>
        </authorList>
    </citation>
    <scope>NUCLEOTIDE SEQUENCE</scope>
    <source>
        <tissue evidence="8">Salivary glands</tissue>
    </source>
</reference>